<proteinExistence type="predicted"/>
<organism evidence="1 2">
    <name type="scientific">Sporolactobacillus inulinus CASD</name>
    <dbReference type="NCBI Taxonomy" id="1069536"/>
    <lineage>
        <taxon>Bacteria</taxon>
        <taxon>Bacillati</taxon>
        <taxon>Bacillota</taxon>
        <taxon>Bacilli</taxon>
        <taxon>Bacillales</taxon>
        <taxon>Sporolactobacillaceae</taxon>
        <taxon>Sporolactobacillus</taxon>
    </lineage>
</organism>
<accession>A0A0U1QS87</accession>
<dbReference type="RefSeq" id="WP_010023415.1">
    <property type="nucleotide sequence ID" value="NZ_AFVQ02000019.1"/>
</dbReference>
<evidence type="ECO:0000313" key="1">
    <source>
        <dbReference type="EMBL" id="KLI03651.1"/>
    </source>
</evidence>
<reference evidence="1 2" key="1">
    <citation type="journal article" date="2011" name="J. Bacteriol.">
        <title>Draft genome sequence of Sporolactobacillus inulinus strain CASD, an efficient D-lactic acid-producing bacterium with high-concentration lactate tolerance capability.</title>
        <authorList>
            <person name="Yu B."/>
            <person name="Su F."/>
            <person name="Wang L."/>
            <person name="Xu K."/>
            <person name="Zhao B."/>
            <person name="Xu P."/>
        </authorList>
    </citation>
    <scope>NUCLEOTIDE SEQUENCE [LARGE SCALE GENOMIC DNA]</scope>
    <source>
        <strain evidence="1 2">CASD</strain>
    </source>
</reference>
<comment type="caution">
    <text evidence="1">The sequence shown here is derived from an EMBL/GenBank/DDBJ whole genome shotgun (WGS) entry which is preliminary data.</text>
</comment>
<keyword evidence="2" id="KW-1185">Reference proteome</keyword>
<dbReference type="Proteomes" id="UP000035553">
    <property type="component" value="Unassembled WGS sequence"/>
</dbReference>
<name>A0A0U1QS87_9BACL</name>
<dbReference type="EMBL" id="AFVQ02000019">
    <property type="protein sequence ID" value="KLI03651.1"/>
    <property type="molecule type" value="Genomic_DNA"/>
</dbReference>
<sequence>MANNFDLLGQWEKGRLPEINSAKEARAKLQECLRKSPRLSASLQRSKRIMVRSKWRSSSMYGDNIGQILIGNYLLGDNRQFDGKTYWT</sequence>
<dbReference type="AlphaFoldDB" id="A0A0U1QS87"/>
<gene>
    <name evidence="1" type="ORF">SINU_01785</name>
</gene>
<evidence type="ECO:0000313" key="2">
    <source>
        <dbReference type="Proteomes" id="UP000035553"/>
    </source>
</evidence>
<protein>
    <submittedName>
        <fullName evidence="1">Uncharacterized protein</fullName>
    </submittedName>
</protein>
<dbReference type="STRING" id="1069536.SINU_01785"/>